<dbReference type="InterPro" id="IPR023631">
    <property type="entry name" value="Amidase_dom"/>
</dbReference>
<gene>
    <name evidence="2" type="ORF">WJX74_008416</name>
</gene>
<proteinExistence type="predicted"/>
<organism evidence="2 3">
    <name type="scientific">Apatococcus lobatus</name>
    <dbReference type="NCBI Taxonomy" id="904363"/>
    <lineage>
        <taxon>Eukaryota</taxon>
        <taxon>Viridiplantae</taxon>
        <taxon>Chlorophyta</taxon>
        <taxon>core chlorophytes</taxon>
        <taxon>Trebouxiophyceae</taxon>
        <taxon>Chlorellales</taxon>
        <taxon>Chlorellaceae</taxon>
        <taxon>Apatococcus</taxon>
    </lineage>
</organism>
<evidence type="ECO:0000259" key="1">
    <source>
        <dbReference type="Pfam" id="PF01425"/>
    </source>
</evidence>
<evidence type="ECO:0000313" key="3">
    <source>
        <dbReference type="Proteomes" id="UP001438707"/>
    </source>
</evidence>
<dbReference type="NCBIfam" id="NF006169">
    <property type="entry name" value="PRK08310.1"/>
    <property type="match status" value="1"/>
</dbReference>
<dbReference type="SUPFAM" id="SSF75304">
    <property type="entry name" value="Amidase signature (AS) enzymes"/>
    <property type="match status" value="1"/>
</dbReference>
<feature type="domain" description="Amidase" evidence="1">
    <location>
        <begin position="72"/>
        <end position="244"/>
    </location>
</feature>
<dbReference type="Gene3D" id="3.90.1300.10">
    <property type="entry name" value="Amidase signature (AS) domain"/>
    <property type="match status" value="1"/>
</dbReference>
<dbReference type="PANTHER" id="PTHR46310">
    <property type="entry name" value="AMIDASE 1"/>
    <property type="match status" value="1"/>
</dbReference>
<name>A0AAW1RK58_9CHLO</name>
<sequence length="584" mass="61778">MLWVCVSRATAGAAYITLGRSVPKSQAAAHLALAGPGLFAVCPRAANRSTPRRIGLWPTSVRFAKNMASANSSQAFINESLHVPGAKEGQLAGLTVAVKDLFDVAGHPTGFGNPTWLATHDPPTATANCVQALLDAGASVHGKTHMDEIAWSLQGENFHYGTPANPACPDRIPGGSSSGSVVAAADGTVDFGLGSDTGGSVRVPGSFCGILGIRTTHGRISKEGVLVLAPSFDVVGWHARSPKVMQSVAGVLLPAASRAAEPLQKWVVATDAFELADKPATDAIYKALSPAMDFMTQRLGKPTELALSEGAGEGSLVDWLPAFRVLQACECWSEHKDWYQSQKPKFGPDIEQRFQGASRLTQDQVTEQTVRREKITKHVRSICGQGTIIVLPTTPGPAPLKGLPQAQMDDYRNRMLALTSPAGLAGVPQVTIPIATAEGCPVGLSFIGPCGSDEALLELAADLMQVNHRTRVPAVVLLKGLAHAKDTTYLAPLPSLGANTEIAEPDWHKQARLQTLFTMVLGRDPPPPPPMVAASVKAPARLMYEVAGLLKNPGPQLLPVILRLLRSKSKEIIKSVLGFLKEAI</sequence>
<evidence type="ECO:0000313" key="2">
    <source>
        <dbReference type="EMBL" id="KAK9833870.1"/>
    </source>
</evidence>
<comment type="caution">
    <text evidence="2">The sequence shown here is derived from an EMBL/GenBank/DDBJ whole genome shotgun (WGS) entry which is preliminary data.</text>
</comment>
<dbReference type="PANTHER" id="PTHR46310:SF7">
    <property type="entry name" value="AMIDASE 1"/>
    <property type="match status" value="1"/>
</dbReference>
<feature type="domain" description="Amidase" evidence="1">
    <location>
        <begin position="340"/>
        <end position="457"/>
    </location>
</feature>
<accession>A0AAW1RK58</accession>
<dbReference type="EMBL" id="JALJOS010000010">
    <property type="protein sequence ID" value="KAK9833870.1"/>
    <property type="molecule type" value="Genomic_DNA"/>
</dbReference>
<keyword evidence="3" id="KW-1185">Reference proteome</keyword>
<dbReference type="Proteomes" id="UP001438707">
    <property type="component" value="Unassembled WGS sequence"/>
</dbReference>
<dbReference type="AlphaFoldDB" id="A0AAW1RK58"/>
<protein>
    <recommendedName>
        <fullName evidence="1">Amidase domain-containing protein</fullName>
    </recommendedName>
</protein>
<reference evidence="2 3" key="1">
    <citation type="journal article" date="2024" name="Nat. Commun.">
        <title>Phylogenomics reveals the evolutionary origins of lichenization in chlorophyte algae.</title>
        <authorList>
            <person name="Puginier C."/>
            <person name="Libourel C."/>
            <person name="Otte J."/>
            <person name="Skaloud P."/>
            <person name="Haon M."/>
            <person name="Grisel S."/>
            <person name="Petersen M."/>
            <person name="Berrin J.G."/>
            <person name="Delaux P.M."/>
            <person name="Dal Grande F."/>
            <person name="Keller J."/>
        </authorList>
    </citation>
    <scope>NUCLEOTIDE SEQUENCE [LARGE SCALE GENOMIC DNA]</scope>
    <source>
        <strain evidence="2 3">SAG 2145</strain>
    </source>
</reference>
<dbReference type="Pfam" id="PF01425">
    <property type="entry name" value="Amidase"/>
    <property type="match status" value="2"/>
</dbReference>
<dbReference type="InterPro" id="IPR036928">
    <property type="entry name" value="AS_sf"/>
</dbReference>